<gene>
    <name evidence="1" type="ORF">SO694_00114014</name>
</gene>
<dbReference type="EMBL" id="JBBJCI010000215">
    <property type="protein sequence ID" value="KAK7240146.1"/>
    <property type="molecule type" value="Genomic_DNA"/>
</dbReference>
<name>A0ABR1FWU8_AURAN</name>
<accession>A0ABR1FWU8</accession>
<dbReference type="Proteomes" id="UP001363151">
    <property type="component" value="Unassembled WGS sequence"/>
</dbReference>
<protein>
    <submittedName>
        <fullName evidence="1">Uncharacterized protein</fullName>
    </submittedName>
</protein>
<proteinExistence type="predicted"/>
<organism evidence="1 2">
    <name type="scientific">Aureococcus anophagefferens</name>
    <name type="common">Harmful bloom alga</name>
    <dbReference type="NCBI Taxonomy" id="44056"/>
    <lineage>
        <taxon>Eukaryota</taxon>
        <taxon>Sar</taxon>
        <taxon>Stramenopiles</taxon>
        <taxon>Ochrophyta</taxon>
        <taxon>Pelagophyceae</taxon>
        <taxon>Pelagomonadales</taxon>
        <taxon>Pelagomonadaceae</taxon>
        <taxon>Aureococcus</taxon>
    </lineage>
</organism>
<reference evidence="1 2" key="1">
    <citation type="submission" date="2024-03" db="EMBL/GenBank/DDBJ databases">
        <title>Aureococcus anophagefferens CCMP1851 and Kratosvirus quantuckense: Draft genome of a second virus-susceptible host strain in the model system.</title>
        <authorList>
            <person name="Chase E."/>
            <person name="Truchon A.R."/>
            <person name="Schepens W."/>
            <person name="Wilhelm S.W."/>
        </authorList>
    </citation>
    <scope>NUCLEOTIDE SEQUENCE [LARGE SCALE GENOMIC DNA]</scope>
    <source>
        <strain evidence="1 2">CCMP1851</strain>
    </source>
</reference>
<keyword evidence="2" id="KW-1185">Reference proteome</keyword>
<evidence type="ECO:0000313" key="1">
    <source>
        <dbReference type="EMBL" id="KAK7240146.1"/>
    </source>
</evidence>
<comment type="caution">
    <text evidence="1">The sequence shown here is derived from an EMBL/GenBank/DDBJ whole genome shotgun (WGS) entry which is preliminary data.</text>
</comment>
<evidence type="ECO:0000313" key="2">
    <source>
        <dbReference type="Proteomes" id="UP001363151"/>
    </source>
</evidence>
<sequence length="136" mass="15152">MGLLELDGKGMEIEFYEGTDRCTMLLRLSEDAKGEFEKFSLGNREQRAGLGAHRPGEDADEESAEFDADCAEMERTANTVGAPTLRFFEDIVKGLDNAMIEKYELWSSQIRHPEHWSIADPPSAEVAQPSSHFALG</sequence>